<name>A0A9P9EZN1_9HYPO</name>
<dbReference type="AlphaFoldDB" id="A0A9P9EZN1"/>
<sequence>MSSWLEGSVERVSTTAVAPLAAVGDAHPGDEGDVWLFGLGLGAELECHAFPGGMNHAGGIGNTTHPGTAPEAPEMGLARAGMDPLTAPGDCSACGKNQEITGLPCLRSALDWQSWGLALELAWFFLTGSWSRDKLGRPGAGMDP</sequence>
<accession>A0A9P9EZN1</accession>
<organism evidence="1 2">
    <name type="scientific">Dactylonectria estremocensis</name>
    <dbReference type="NCBI Taxonomy" id="1079267"/>
    <lineage>
        <taxon>Eukaryota</taxon>
        <taxon>Fungi</taxon>
        <taxon>Dikarya</taxon>
        <taxon>Ascomycota</taxon>
        <taxon>Pezizomycotina</taxon>
        <taxon>Sordariomycetes</taxon>
        <taxon>Hypocreomycetidae</taxon>
        <taxon>Hypocreales</taxon>
        <taxon>Nectriaceae</taxon>
        <taxon>Dactylonectria</taxon>
    </lineage>
</organism>
<dbReference type="EMBL" id="JAGMUU010000007">
    <property type="protein sequence ID" value="KAH7149159.1"/>
    <property type="molecule type" value="Genomic_DNA"/>
</dbReference>
<dbReference type="Proteomes" id="UP000717696">
    <property type="component" value="Unassembled WGS sequence"/>
</dbReference>
<proteinExistence type="predicted"/>
<evidence type="ECO:0000313" key="2">
    <source>
        <dbReference type="Proteomes" id="UP000717696"/>
    </source>
</evidence>
<protein>
    <submittedName>
        <fullName evidence="1">Uncharacterized protein</fullName>
    </submittedName>
</protein>
<gene>
    <name evidence="1" type="ORF">B0J13DRAFT_523804</name>
</gene>
<evidence type="ECO:0000313" key="1">
    <source>
        <dbReference type="EMBL" id="KAH7149159.1"/>
    </source>
</evidence>
<keyword evidence="2" id="KW-1185">Reference proteome</keyword>
<comment type="caution">
    <text evidence="1">The sequence shown here is derived from an EMBL/GenBank/DDBJ whole genome shotgun (WGS) entry which is preliminary data.</text>
</comment>
<reference evidence="1" key="1">
    <citation type="journal article" date="2021" name="Nat. Commun.">
        <title>Genetic determinants of endophytism in the Arabidopsis root mycobiome.</title>
        <authorList>
            <person name="Mesny F."/>
            <person name="Miyauchi S."/>
            <person name="Thiergart T."/>
            <person name="Pickel B."/>
            <person name="Atanasova L."/>
            <person name="Karlsson M."/>
            <person name="Huettel B."/>
            <person name="Barry K.W."/>
            <person name="Haridas S."/>
            <person name="Chen C."/>
            <person name="Bauer D."/>
            <person name="Andreopoulos W."/>
            <person name="Pangilinan J."/>
            <person name="LaButti K."/>
            <person name="Riley R."/>
            <person name="Lipzen A."/>
            <person name="Clum A."/>
            <person name="Drula E."/>
            <person name="Henrissat B."/>
            <person name="Kohler A."/>
            <person name="Grigoriev I.V."/>
            <person name="Martin F.M."/>
            <person name="Hacquard S."/>
        </authorList>
    </citation>
    <scope>NUCLEOTIDE SEQUENCE</scope>
    <source>
        <strain evidence="1">MPI-CAGE-AT-0021</strain>
    </source>
</reference>